<dbReference type="GO" id="GO:0004665">
    <property type="term" value="F:prephenate dehydrogenase (NADP+) activity"/>
    <property type="evidence" value="ECO:0007669"/>
    <property type="project" value="InterPro"/>
</dbReference>
<dbReference type="EMBL" id="PIQH01000009">
    <property type="protein sequence ID" value="RUO78873.1"/>
    <property type="molecule type" value="Genomic_DNA"/>
</dbReference>
<dbReference type="SUPFAM" id="SSF51735">
    <property type="entry name" value="NAD(P)-binding Rossmann-fold domains"/>
    <property type="match status" value="1"/>
</dbReference>
<dbReference type="AlphaFoldDB" id="A0A432ZLR5"/>
<dbReference type="InterPro" id="IPR008927">
    <property type="entry name" value="6-PGluconate_DH-like_C_sf"/>
</dbReference>
<evidence type="ECO:0000313" key="7">
    <source>
        <dbReference type="Proteomes" id="UP000287996"/>
    </source>
</evidence>
<dbReference type="NCBIfam" id="NF008400">
    <property type="entry name" value="PRK11199.1"/>
    <property type="match status" value="1"/>
</dbReference>
<dbReference type="GO" id="GO:0070403">
    <property type="term" value="F:NAD+ binding"/>
    <property type="evidence" value="ECO:0007669"/>
    <property type="project" value="InterPro"/>
</dbReference>
<comment type="caution">
    <text evidence="6">The sequence shown here is derived from an EMBL/GenBank/DDBJ whole genome shotgun (WGS) entry which is preliminary data.</text>
</comment>
<reference evidence="6 7" key="1">
    <citation type="journal article" date="2011" name="Front. Microbiol.">
        <title>Genomic signatures of strain selection and enhancement in Bacillus atrophaeus var. globigii, a historical biowarfare simulant.</title>
        <authorList>
            <person name="Gibbons H.S."/>
            <person name="Broomall S.M."/>
            <person name="McNew L.A."/>
            <person name="Daligault H."/>
            <person name="Chapman C."/>
            <person name="Bruce D."/>
            <person name="Karavis M."/>
            <person name="Krepps M."/>
            <person name="McGregor P.A."/>
            <person name="Hong C."/>
            <person name="Park K.H."/>
            <person name="Akmal A."/>
            <person name="Feldman A."/>
            <person name="Lin J.S."/>
            <person name="Chang W.E."/>
            <person name="Higgs B.W."/>
            <person name="Demirev P."/>
            <person name="Lindquist J."/>
            <person name="Liem A."/>
            <person name="Fochler E."/>
            <person name="Read T.D."/>
            <person name="Tapia R."/>
            <person name="Johnson S."/>
            <person name="Bishop-Lilly K.A."/>
            <person name="Detter C."/>
            <person name="Han C."/>
            <person name="Sozhamannan S."/>
            <person name="Rosenzweig C.N."/>
            <person name="Skowronski E.W."/>
        </authorList>
    </citation>
    <scope>NUCLEOTIDE SEQUENCE [LARGE SCALE GENOMIC DNA]</scope>
    <source>
        <strain evidence="6 7">CC-PW-9</strain>
    </source>
</reference>
<dbReference type="Proteomes" id="UP000287996">
    <property type="component" value="Unassembled WGS sequence"/>
</dbReference>
<feature type="domain" description="Prephenate/arogenate dehydrogenase" evidence="5">
    <location>
        <begin position="104"/>
        <end position="366"/>
    </location>
</feature>
<dbReference type="InterPro" id="IPR002701">
    <property type="entry name" value="CM_II_prokaryot"/>
</dbReference>
<dbReference type="InterPro" id="IPR003099">
    <property type="entry name" value="Prephen_DH"/>
</dbReference>
<dbReference type="InterPro" id="IPR046825">
    <property type="entry name" value="PDH_C"/>
</dbReference>
<dbReference type="GO" id="GO:0046417">
    <property type="term" value="P:chorismate metabolic process"/>
    <property type="evidence" value="ECO:0007669"/>
    <property type="project" value="InterPro"/>
</dbReference>
<dbReference type="InterPro" id="IPR046826">
    <property type="entry name" value="PDH_N"/>
</dbReference>
<dbReference type="GO" id="GO:0006571">
    <property type="term" value="P:tyrosine biosynthetic process"/>
    <property type="evidence" value="ECO:0007669"/>
    <property type="project" value="InterPro"/>
</dbReference>
<name>A0A432ZLR5_9GAMM</name>
<keyword evidence="3" id="KW-0175">Coiled coil</keyword>
<protein>
    <recommendedName>
        <fullName evidence="1">chorismate mutase</fullName>
        <ecNumber evidence="1">5.4.99.5</ecNumber>
    </recommendedName>
</protein>
<dbReference type="SUPFAM" id="SSF48600">
    <property type="entry name" value="Chorismate mutase II"/>
    <property type="match status" value="1"/>
</dbReference>
<feature type="domain" description="Chorismate mutase" evidence="4">
    <location>
        <begin position="4"/>
        <end position="95"/>
    </location>
</feature>
<accession>A0A432ZLR5</accession>
<dbReference type="InterPro" id="IPR050812">
    <property type="entry name" value="Preph/Arog_dehydrog"/>
</dbReference>
<dbReference type="Pfam" id="PF02153">
    <property type="entry name" value="PDH_N"/>
    <property type="match status" value="1"/>
</dbReference>
<sequence>MAQSPQAKKLQQFRQKIDQLDQQLVELLAQRVEVAAEIGLLKQQLGQPVYVPEREQQLLEQRRAEAERRGLNPNLLEDVLRRVIEESYLTQLQRQPAISGDRQRLIVIVGAAGRLGRRFQQWFQQSGYRVHGLELGSEALTEELAQTAQLVLVCTPMADIAAVLAQLPPLAADCVVADIGSSKSEPLKQMLTAHSGPVLGMHPMFGPNIEHLARQRLIVCHGRQPQHYQWLLQQFQLWGAECIEMPAAEHDQAMAWVQGMRHLTQLSYASHLVEQQVDIEQLAELSSPLQQLQLLTLARLFQQHGKLYQEILFAQQQRLPMFRTFIDHFENWLKLVEDADAESFIAQFEKLKAHLATELDRVVRTQPGLSQRLVVDYDEASLNR</sequence>
<dbReference type="OrthoDB" id="6198144at2"/>
<keyword evidence="7" id="KW-1185">Reference proteome</keyword>
<dbReference type="Gene3D" id="1.10.3660.10">
    <property type="entry name" value="6-phosphogluconate dehydrogenase C-terminal like domain"/>
    <property type="match status" value="1"/>
</dbReference>
<evidence type="ECO:0000256" key="1">
    <source>
        <dbReference type="ARBA" id="ARBA00012404"/>
    </source>
</evidence>
<evidence type="ECO:0000259" key="4">
    <source>
        <dbReference type="PROSITE" id="PS51168"/>
    </source>
</evidence>
<dbReference type="PROSITE" id="PS51176">
    <property type="entry name" value="PDH_ADH"/>
    <property type="match status" value="1"/>
</dbReference>
<dbReference type="PANTHER" id="PTHR21363:SF0">
    <property type="entry name" value="PREPHENATE DEHYDROGENASE [NADP(+)]"/>
    <property type="match status" value="1"/>
</dbReference>
<organism evidence="6 7">
    <name type="scientific">Idiomarina tyrosinivorans</name>
    <dbReference type="NCBI Taxonomy" id="1445662"/>
    <lineage>
        <taxon>Bacteria</taxon>
        <taxon>Pseudomonadati</taxon>
        <taxon>Pseudomonadota</taxon>
        <taxon>Gammaproteobacteria</taxon>
        <taxon>Alteromonadales</taxon>
        <taxon>Idiomarinaceae</taxon>
        <taxon>Idiomarina</taxon>
    </lineage>
</organism>
<dbReference type="PROSITE" id="PS51168">
    <property type="entry name" value="CHORISMATE_MUT_2"/>
    <property type="match status" value="1"/>
</dbReference>
<keyword evidence="2" id="KW-0560">Oxidoreductase</keyword>
<dbReference type="GO" id="GO:0004106">
    <property type="term" value="F:chorismate mutase activity"/>
    <property type="evidence" value="ECO:0007669"/>
    <property type="project" value="UniProtKB-EC"/>
</dbReference>
<dbReference type="InterPro" id="IPR036263">
    <property type="entry name" value="Chorismate_II_sf"/>
</dbReference>
<dbReference type="SUPFAM" id="SSF48179">
    <property type="entry name" value="6-phosphogluconate dehydrogenase C-terminal domain-like"/>
    <property type="match status" value="1"/>
</dbReference>
<dbReference type="PANTHER" id="PTHR21363">
    <property type="entry name" value="PREPHENATE DEHYDROGENASE"/>
    <property type="match status" value="1"/>
</dbReference>
<gene>
    <name evidence="6" type="ORF">CWI84_09975</name>
</gene>
<feature type="coiled-coil region" evidence="3">
    <location>
        <begin position="10"/>
        <end position="37"/>
    </location>
</feature>
<evidence type="ECO:0000259" key="5">
    <source>
        <dbReference type="PROSITE" id="PS51176"/>
    </source>
</evidence>
<evidence type="ECO:0000313" key="6">
    <source>
        <dbReference type="EMBL" id="RUO78873.1"/>
    </source>
</evidence>
<dbReference type="Gene3D" id="1.20.59.10">
    <property type="entry name" value="Chorismate mutase"/>
    <property type="match status" value="1"/>
</dbReference>
<proteinExistence type="predicted"/>
<dbReference type="SMART" id="SM00830">
    <property type="entry name" value="CM_2"/>
    <property type="match status" value="1"/>
</dbReference>
<dbReference type="GO" id="GO:0008977">
    <property type="term" value="F:prephenate dehydrogenase (NAD+) activity"/>
    <property type="evidence" value="ECO:0007669"/>
    <property type="project" value="InterPro"/>
</dbReference>
<evidence type="ECO:0000256" key="2">
    <source>
        <dbReference type="ARBA" id="ARBA00023002"/>
    </source>
</evidence>
<dbReference type="Gene3D" id="3.40.50.720">
    <property type="entry name" value="NAD(P)-binding Rossmann-like Domain"/>
    <property type="match status" value="1"/>
</dbReference>
<evidence type="ECO:0000256" key="3">
    <source>
        <dbReference type="SAM" id="Coils"/>
    </source>
</evidence>
<dbReference type="Pfam" id="PF01817">
    <property type="entry name" value="CM_2"/>
    <property type="match status" value="1"/>
</dbReference>
<dbReference type="InterPro" id="IPR036291">
    <property type="entry name" value="NAD(P)-bd_dom_sf"/>
</dbReference>
<dbReference type="EC" id="5.4.99.5" evidence="1"/>
<dbReference type="Pfam" id="PF20463">
    <property type="entry name" value="PDH_C"/>
    <property type="match status" value="1"/>
</dbReference>
<dbReference type="RefSeq" id="WP_126842443.1">
    <property type="nucleotide sequence ID" value="NZ_PIQH01000009.1"/>
</dbReference>
<dbReference type="InterPro" id="IPR036979">
    <property type="entry name" value="CM_dom_sf"/>
</dbReference>